<dbReference type="OrthoDB" id="9784036at2"/>
<dbReference type="PANTHER" id="PTHR40841:SF2">
    <property type="entry name" value="SIDEROPHORE-DEGRADING ESTERASE (EUROFUNG)"/>
    <property type="match status" value="1"/>
</dbReference>
<reference evidence="4 5" key="1">
    <citation type="submission" date="2019-07" db="EMBL/GenBank/DDBJ databases">
        <title>Diversity of Bacteria from Kongsfjorden, Arctic.</title>
        <authorList>
            <person name="Yu Y."/>
        </authorList>
    </citation>
    <scope>NUCLEOTIDE SEQUENCE [LARGE SCALE GENOMIC DNA]</scope>
    <source>
        <strain evidence="4 5">SM1923</strain>
    </source>
</reference>
<dbReference type="PANTHER" id="PTHR40841">
    <property type="entry name" value="SIDEROPHORE TRIACETYLFUSARININE C ESTERASE"/>
    <property type="match status" value="1"/>
</dbReference>
<keyword evidence="5" id="KW-1185">Reference proteome</keyword>
<dbReference type="InterPro" id="IPR000801">
    <property type="entry name" value="Esterase-like"/>
</dbReference>
<dbReference type="EMBL" id="VNFH01000007">
    <property type="protein sequence ID" value="TVU69593.1"/>
    <property type="molecule type" value="Genomic_DNA"/>
</dbReference>
<evidence type="ECO:0000313" key="5">
    <source>
        <dbReference type="Proteomes" id="UP000319941"/>
    </source>
</evidence>
<evidence type="ECO:0000256" key="3">
    <source>
        <dbReference type="SAM" id="SignalP"/>
    </source>
</evidence>
<dbReference type="GO" id="GO:0016788">
    <property type="term" value="F:hydrolase activity, acting on ester bonds"/>
    <property type="evidence" value="ECO:0007669"/>
    <property type="project" value="TreeGrafter"/>
</dbReference>
<gene>
    <name evidence="4" type="ORF">FQP86_10770</name>
</gene>
<evidence type="ECO:0000313" key="4">
    <source>
        <dbReference type="EMBL" id="TVU69593.1"/>
    </source>
</evidence>
<sequence>MRIGLRVRTRLFPRPFTRLFTRVQAWGLIMLTSGAVSLPAFAMTHAADNDALPGTTTSFTQHSSTTGQEYLIQVALPKVAPPQGGYPVLMVLDGNRHLDLFTAARDILGRRGYDKAPSDLAIVAVGYAGSGGRGPDRAFISKARFKDFTPPLTTGTAPERTGGGSEFLNYLTQSLPPELASRYPLDLERPALVGHSLGGLFALHAQQKAPEAFGAIFAISPSLWWRQENDPASWPLRLACSEAAGPVYIAAGGREQSPQPRRQDPERDRLRTERAMIDNAHEHARHLREHCPQAAVQWRLFEGEDHGSVMWPAARAVMERLLRPR</sequence>
<comment type="caution">
    <text evidence="4">The sequence shown here is derived from an EMBL/GenBank/DDBJ whole genome shotgun (WGS) entry which is preliminary data.</text>
</comment>
<keyword evidence="3" id="KW-0732">Signal</keyword>
<evidence type="ECO:0000256" key="1">
    <source>
        <dbReference type="ARBA" id="ARBA00005622"/>
    </source>
</evidence>
<accession>A0A558HKE4</accession>
<dbReference type="Proteomes" id="UP000319941">
    <property type="component" value="Unassembled WGS sequence"/>
</dbReference>
<dbReference type="Gene3D" id="3.40.50.1820">
    <property type="entry name" value="alpha/beta hydrolase"/>
    <property type="match status" value="1"/>
</dbReference>
<dbReference type="InterPro" id="IPR052558">
    <property type="entry name" value="Siderophore_Hydrolase_D"/>
</dbReference>
<keyword evidence="2 4" id="KW-0378">Hydrolase</keyword>
<proteinExistence type="inferred from homology"/>
<evidence type="ECO:0000256" key="2">
    <source>
        <dbReference type="ARBA" id="ARBA00022801"/>
    </source>
</evidence>
<dbReference type="AlphaFoldDB" id="A0A558HKE4"/>
<dbReference type="SUPFAM" id="SSF53474">
    <property type="entry name" value="alpha/beta-Hydrolases"/>
    <property type="match status" value="1"/>
</dbReference>
<dbReference type="STRING" id="553385.GCA_000591415_03713"/>
<comment type="similarity">
    <text evidence="1">Belongs to the esterase D family.</text>
</comment>
<dbReference type="InterPro" id="IPR029058">
    <property type="entry name" value="AB_hydrolase_fold"/>
</dbReference>
<feature type="chain" id="PRO_5021744099" evidence="3">
    <location>
        <begin position="43"/>
        <end position="325"/>
    </location>
</feature>
<name>A0A558HKE4_9GAMM</name>
<dbReference type="Pfam" id="PF00756">
    <property type="entry name" value="Esterase"/>
    <property type="match status" value="1"/>
</dbReference>
<feature type="signal peptide" evidence="3">
    <location>
        <begin position="1"/>
        <end position="42"/>
    </location>
</feature>
<organism evidence="4 5">
    <name type="scientific">Cobetia crustatorum</name>
    <dbReference type="NCBI Taxonomy" id="553385"/>
    <lineage>
        <taxon>Bacteria</taxon>
        <taxon>Pseudomonadati</taxon>
        <taxon>Pseudomonadota</taxon>
        <taxon>Gammaproteobacteria</taxon>
        <taxon>Oceanospirillales</taxon>
        <taxon>Halomonadaceae</taxon>
        <taxon>Cobetia</taxon>
    </lineage>
</organism>
<protein>
    <submittedName>
        <fullName evidence="4">Alpha/beta hydrolase</fullName>
    </submittedName>
</protein>